<proteinExistence type="inferred from homology"/>
<dbReference type="RefSeq" id="WP_203168166.1">
    <property type="nucleotide sequence ID" value="NZ_JAEVLS010000003.1"/>
</dbReference>
<keyword evidence="4" id="KW-0804">Transcription</keyword>
<accession>A0ABS1WYT4</accession>
<dbReference type="PROSITE" id="PS50931">
    <property type="entry name" value="HTH_LYSR"/>
    <property type="match status" value="1"/>
</dbReference>
<evidence type="ECO:0000256" key="1">
    <source>
        <dbReference type="ARBA" id="ARBA00009437"/>
    </source>
</evidence>
<comment type="caution">
    <text evidence="6">The sequence shown here is derived from an EMBL/GenBank/DDBJ whole genome shotgun (WGS) entry which is preliminary data.</text>
</comment>
<dbReference type="SUPFAM" id="SSF46785">
    <property type="entry name" value="Winged helix' DNA-binding domain"/>
    <property type="match status" value="1"/>
</dbReference>
<organism evidence="6 7">
    <name type="scientific">Steroidobacter gossypii</name>
    <dbReference type="NCBI Taxonomy" id="2805490"/>
    <lineage>
        <taxon>Bacteria</taxon>
        <taxon>Pseudomonadati</taxon>
        <taxon>Pseudomonadota</taxon>
        <taxon>Gammaproteobacteria</taxon>
        <taxon>Steroidobacterales</taxon>
        <taxon>Steroidobacteraceae</taxon>
        <taxon>Steroidobacter</taxon>
    </lineage>
</organism>
<keyword evidence="3" id="KW-0238">DNA-binding</keyword>
<dbReference type="PANTHER" id="PTHR30118">
    <property type="entry name" value="HTH-TYPE TRANSCRIPTIONAL REGULATOR LEUO-RELATED"/>
    <property type="match status" value="1"/>
</dbReference>
<dbReference type="PRINTS" id="PR00039">
    <property type="entry name" value="HTHLYSR"/>
</dbReference>
<dbReference type="PANTHER" id="PTHR30118:SF15">
    <property type="entry name" value="TRANSCRIPTIONAL REGULATORY PROTEIN"/>
    <property type="match status" value="1"/>
</dbReference>
<dbReference type="InterPro" id="IPR036390">
    <property type="entry name" value="WH_DNA-bd_sf"/>
</dbReference>
<dbReference type="InterPro" id="IPR000847">
    <property type="entry name" value="LysR_HTH_N"/>
</dbReference>
<comment type="similarity">
    <text evidence="1">Belongs to the LysR transcriptional regulatory family.</text>
</comment>
<keyword evidence="2" id="KW-0805">Transcription regulation</keyword>
<evidence type="ECO:0000259" key="5">
    <source>
        <dbReference type="PROSITE" id="PS50931"/>
    </source>
</evidence>
<evidence type="ECO:0000256" key="3">
    <source>
        <dbReference type="ARBA" id="ARBA00023125"/>
    </source>
</evidence>
<dbReference type="InterPro" id="IPR050389">
    <property type="entry name" value="LysR-type_TF"/>
</dbReference>
<dbReference type="InterPro" id="IPR005119">
    <property type="entry name" value="LysR_subst-bd"/>
</dbReference>
<name>A0ABS1WYT4_9GAMM</name>
<dbReference type="Gene3D" id="3.40.190.10">
    <property type="entry name" value="Periplasmic binding protein-like II"/>
    <property type="match status" value="2"/>
</dbReference>
<dbReference type="SUPFAM" id="SSF53850">
    <property type="entry name" value="Periplasmic binding protein-like II"/>
    <property type="match status" value="1"/>
</dbReference>
<dbReference type="Gene3D" id="1.10.10.10">
    <property type="entry name" value="Winged helix-like DNA-binding domain superfamily/Winged helix DNA-binding domain"/>
    <property type="match status" value="1"/>
</dbReference>
<dbReference type="Proteomes" id="UP000661077">
    <property type="component" value="Unassembled WGS sequence"/>
</dbReference>
<protein>
    <submittedName>
        <fullName evidence="6">LysR family transcriptional regulator</fullName>
    </submittedName>
</protein>
<dbReference type="EMBL" id="JAEVLS010000003">
    <property type="protein sequence ID" value="MBM0106097.1"/>
    <property type="molecule type" value="Genomic_DNA"/>
</dbReference>
<dbReference type="Pfam" id="PF03466">
    <property type="entry name" value="LysR_substrate"/>
    <property type="match status" value="1"/>
</dbReference>
<dbReference type="CDD" id="cd08459">
    <property type="entry name" value="PBP2_DntR_NahR_LinR_like"/>
    <property type="match status" value="1"/>
</dbReference>
<evidence type="ECO:0000256" key="2">
    <source>
        <dbReference type="ARBA" id="ARBA00023015"/>
    </source>
</evidence>
<keyword evidence="7" id="KW-1185">Reference proteome</keyword>
<evidence type="ECO:0000313" key="6">
    <source>
        <dbReference type="EMBL" id="MBM0106097.1"/>
    </source>
</evidence>
<gene>
    <name evidence="6" type="ORF">JM946_15290</name>
</gene>
<dbReference type="InterPro" id="IPR036388">
    <property type="entry name" value="WH-like_DNA-bd_sf"/>
</dbReference>
<evidence type="ECO:0000313" key="7">
    <source>
        <dbReference type="Proteomes" id="UP000661077"/>
    </source>
</evidence>
<dbReference type="Pfam" id="PF00126">
    <property type="entry name" value="HTH_1"/>
    <property type="match status" value="1"/>
</dbReference>
<feature type="domain" description="HTH lysR-type" evidence="5">
    <location>
        <begin position="4"/>
        <end position="61"/>
    </location>
</feature>
<reference evidence="6 7" key="1">
    <citation type="journal article" date="2021" name="Int. J. Syst. Evol. Microbiol.">
        <title>Steroidobacter gossypii sp. nov., isolated from soil of cotton cropping field.</title>
        <authorList>
            <person name="Huang R."/>
            <person name="Yang S."/>
            <person name="Zhen C."/>
            <person name="Liu W."/>
        </authorList>
    </citation>
    <scope>NUCLEOTIDE SEQUENCE [LARGE SCALE GENOMIC DNA]</scope>
    <source>
        <strain evidence="6 7">S1-65</strain>
    </source>
</reference>
<evidence type="ECO:0000256" key="4">
    <source>
        <dbReference type="ARBA" id="ARBA00023163"/>
    </source>
</evidence>
<sequence length="305" mass="34091">MNELDLNLLYTLVALDECRSVSGAAVKLGKSQPAVSAALARLRDFFNDPLFVRSGNNMQPTPRALSLVESARFVLGRVGSDIVAAPTFDPATSHQTISLALSDVGEVVFLPSLLKQLRRLAPRAAVRAVSLPANDVAAGLEAGSIDLAMGYFPDLKKHNFFQQTLFSDTFASLLRSDHPVTASKLTLKQYLQLEHAVVRAESRTEEVIERYLARRKLRRQVVLTTPHFSSAPIIVAQSDLIVTVPEPLARYFSRVSAQLRVVGLPFDSPRIDLKQFWHRKFHHDERNRWLRSVVADLFQRSPKSR</sequence>